<dbReference type="InterPro" id="IPR005094">
    <property type="entry name" value="Endonuclease_MobA/VirD2"/>
</dbReference>
<feature type="domain" description="MobA/VirD2-like nuclease" evidence="3">
    <location>
        <begin position="22"/>
        <end position="145"/>
    </location>
</feature>
<dbReference type="Proteomes" id="UP001239909">
    <property type="component" value="Unassembled WGS sequence"/>
</dbReference>
<comment type="caution">
    <text evidence="4">The sequence shown here is derived from an EMBL/GenBank/DDBJ whole genome shotgun (WGS) entry which is preliminary data.</text>
</comment>
<dbReference type="RefSeq" id="WP_285674143.1">
    <property type="nucleotide sequence ID" value="NZ_BSYI01000047.1"/>
</dbReference>
<evidence type="ECO:0000256" key="2">
    <source>
        <dbReference type="SAM" id="MobiDB-lite"/>
    </source>
</evidence>
<evidence type="ECO:0000313" key="5">
    <source>
        <dbReference type="Proteomes" id="UP001239909"/>
    </source>
</evidence>
<reference evidence="4 5" key="1">
    <citation type="submission" date="2023-04" db="EMBL/GenBank/DDBJ databases">
        <title>Marinoamorphus aggregata gen. nov., sp. Nov., isolate from tissue of brittle star Ophioplocus japonicus.</title>
        <authorList>
            <person name="Kawano K."/>
            <person name="Sawayama S."/>
            <person name="Nakagawa S."/>
        </authorList>
    </citation>
    <scope>NUCLEOTIDE SEQUENCE [LARGE SCALE GENOMIC DNA]</scope>
    <source>
        <strain evidence="4 5">NKW23</strain>
    </source>
</reference>
<organism evidence="4 5">
    <name type="scientific">Paralimibaculum aggregatum</name>
    <dbReference type="NCBI Taxonomy" id="3036245"/>
    <lineage>
        <taxon>Bacteria</taxon>
        <taxon>Pseudomonadati</taxon>
        <taxon>Pseudomonadota</taxon>
        <taxon>Alphaproteobacteria</taxon>
        <taxon>Rhodobacterales</taxon>
        <taxon>Paracoccaceae</taxon>
        <taxon>Paralimibaculum</taxon>
    </lineage>
</organism>
<dbReference type="EMBL" id="BSYI01000047">
    <property type="protein sequence ID" value="GMG84958.1"/>
    <property type="molecule type" value="Genomic_DNA"/>
</dbReference>
<evidence type="ECO:0000256" key="1">
    <source>
        <dbReference type="SAM" id="Coils"/>
    </source>
</evidence>
<accession>A0ABQ6LRR9</accession>
<protein>
    <recommendedName>
        <fullName evidence="3">MobA/VirD2-like nuclease domain-containing protein</fullName>
    </recommendedName>
</protein>
<sequence length="434" mass="49547">MILVGNQRGGAKNLALHLMKDENERVEIHELRGFASTDLISAFQESYALSRGTRCRQHLFSLSLNPPPEESVAPSVFEDAIARIEAELGLTGQPRAVVFHEKNGRRHAHAVWCRIDADAMRAVPLPFTKRKLQDIARQIYLEQDWRMPRGFVRSGERDPRTYSLAEWQQAKRAKKDPAALKAMFQDCWAISDSRAGFALALRERGYILARGDRRGFVAVDRDGEVYAIARWVGIKTKQVRARLGDADTLPGTQAARAEAAKVVADRLREIREEQKASAKRSLKQLVENHRRLRAVQQAEAASLAKSQARRRVQENAERSGRLRTGLLGLLDRLTGRRKKTLAQIRFEETKAAERDCIESAALERRHSAESTSLQDRSTTLKQSFREALEELANDIRRYERGPPFEAPPKQRRDGRDLSERPRRRRRRDGPRMEP</sequence>
<feature type="region of interest" description="Disordered" evidence="2">
    <location>
        <begin position="394"/>
        <end position="434"/>
    </location>
</feature>
<dbReference type="Pfam" id="PF03432">
    <property type="entry name" value="Relaxase"/>
    <property type="match status" value="1"/>
</dbReference>
<gene>
    <name evidence="4" type="ORF">LNKW23_41740</name>
</gene>
<evidence type="ECO:0000259" key="3">
    <source>
        <dbReference type="Pfam" id="PF03432"/>
    </source>
</evidence>
<feature type="compositionally biased region" description="Basic and acidic residues" evidence="2">
    <location>
        <begin position="394"/>
        <end position="420"/>
    </location>
</feature>
<evidence type="ECO:0000313" key="4">
    <source>
        <dbReference type="EMBL" id="GMG84958.1"/>
    </source>
</evidence>
<feature type="coiled-coil region" evidence="1">
    <location>
        <begin position="268"/>
        <end position="295"/>
    </location>
</feature>
<keyword evidence="1" id="KW-0175">Coiled coil</keyword>
<name>A0ABQ6LRR9_9RHOB</name>
<keyword evidence="5" id="KW-1185">Reference proteome</keyword>
<proteinExistence type="predicted"/>